<dbReference type="OrthoDB" id="7059163at2"/>
<dbReference type="Proteomes" id="UP000199144">
    <property type="component" value="Unassembled WGS sequence"/>
</dbReference>
<proteinExistence type="predicted"/>
<evidence type="ECO:0000313" key="1">
    <source>
        <dbReference type="EMBL" id="SFM65795.1"/>
    </source>
</evidence>
<reference evidence="1 2" key="1">
    <citation type="submission" date="2016-10" db="EMBL/GenBank/DDBJ databases">
        <authorList>
            <person name="de Groot N.N."/>
        </authorList>
    </citation>
    <scope>NUCLEOTIDE SEQUENCE [LARGE SCALE GENOMIC DNA]</scope>
    <source>
        <strain evidence="1 2">DSM 15283</strain>
    </source>
</reference>
<keyword evidence="2" id="KW-1185">Reference proteome</keyword>
<sequence>MPSRIANARSAEVRTFSETVDPFVGTADTSRDSLRSIEAAMKVLAAHTELFPAEHFQRPGSEPGALFELWVNEAGTAALYYNVIWDDIDSPAHRHGTWAAIAGLESVEPNQTYRLDPETDAPIPAERIEVTPGIAVSMLPTDVHSIHVHGPFPVRTLHFYGRSLATAGLRELYDPDLKKWETYPAQVTVLQPSVV</sequence>
<accession>A0A1I4SN05</accession>
<dbReference type="AlphaFoldDB" id="A0A1I4SN05"/>
<dbReference type="RefSeq" id="WP_093096411.1">
    <property type="nucleotide sequence ID" value="NZ_FOTQ01000011.1"/>
</dbReference>
<gene>
    <name evidence="1" type="ORF">SAMN04488042_11186</name>
</gene>
<dbReference type="STRING" id="254406.SAMN04488042_11186"/>
<dbReference type="InterPro" id="IPR011051">
    <property type="entry name" value="RmlC_Cupin_sf"/>
</dbReference>
<dbReference type="EMBL" id="FOTQ01000011">
    <property type="protein sequence ID" value="SFM65795.1"/>
    <property type="molecule type" value="Genomic_DNA"/>
</dbReference>
<organism evidence="1 2">
    <name type="scientific">Shimia aestuarii</name>
    <dbReference type="NCBI Taxonomy" id="254406"/>
    <lineage>
        <taxon>Bacteria</taxon>
        <taxon>Pseudomonadati</taxon>
        <taxon>Pseudomonadota</taxon>
        <taxon>Alphaproteobacteria</taxon>
        <taxon>Rhodobacterales</taxon>
        <taxon>Roseobacteraceae</taxon>
    </lineage>
</organism>
<protein>
    <recommendedName>
        <fullName evidence="3">Cysteine dioxygenase type I</fullName>
    </recommendedName>
</protein>
<dbReference type="SUPFAM" id="SSF51182">
    <property type="entry name" value="RmlC-like cupins"/>
    <property type="match status" value="1"/>
</dbReference>
<dbReference type="InterPro" id="IPR014710">
    <property type="entry name" value="RmlC-like_jellyroll"/>
</dbReference>
<evidence type="ECO:0008006" key="3">
    <source>
        <dbReference type="Google" id="ProtNLM"/>
    </source>
</evidence>
<evidence type="ECO:0000313" key="2">
    <source>
        <dbReference type="Proteomes" id="UP000199144"/>
    </source>
</evidence>
<dbReference type="Gene3D" id="2.60.120.10">
    <property type="entry name" value="Jelly Rolls"/>
    <property type="match status" value="1"/>
</dbReference>
<name>A0A1I4SN05_9RHOB</name>